<evidence type="ECO:0000259" key="1">
    <source>
        <dbReference type="Pfam" id="PF25597"/>
    </source>
</evidence>
<accession>A0A699L340</accession>
<feature type="non-terminal residue" evidence="2">
    <location>
        <position position="1"/>
    </location>
</feature>
<dbReference type="EMBL" id="BKCJ010562486">
    <property type="protein sequence ID" value="GFB14775.1"/>
    <property type="molecule type" value="Genomic_DNA"/>
</dbReference>
<dbReference type="InterPro" id="IPR057670">
    <property type="entry name" value="SH3_retrovirus"/>
</dbReference>
<name>A0A699L340_TANCI</name>
<reference evidence="2" key="1">
    <citation type="journal article" date="2019" name="Sci. Rep.">
        <title>Draft genome of Tanacetum cinerariifolium, the natural source of mosquito coil.</title>
        <authorList>
            <person name="Yamashiro T."/>
            <person name="Shiraishi A."/>
            <person name="Satake H."/>
            <person name="Nakayama K."/>
        </authorList>
    </citation>
    <scope>NUCLEOTIDE SEQUENCE</scope>
</reference>
<feature type="domain" description="Retroviral polymerase SH3-like" evidence="1">
    <location>
        <begin position="3"/>
        <end position="45"/>
    </location>
</feature>
<sequence>HLGKFNGKADEGFFVGYSINSKAFRVFNSKTRIAKENLHIRFSKNTPNIAGSGPNWLFDIDALTKSMNYNPVVTRNQSNGNACTKACDDAGKAKMETVSSKDYILLPLWTTDPPFYQNSKSYQDDKCQPSSDHGKKVDEVLRQDSQGIDQVKLDNVNSTNNVNATSTNRINAVGANLSNELSFDSEMPDLEDIISPTPTTRIHKDRPLDQVIRDVQSAIQTRNMSKNLEEHGFVTTIHQRTNHKDL</sequence>
<protein>
    <submittedName>
        <fullName evidence="2">Putative ribonuclease H-like domain-containing protein</fullName>
    </submittedName>
</protein>
<gene>
    <name evidence="2" type="ORF">Tci_686746</name>
</gene>
<proteinExistence type="predicted"/>
<evidence type="ECO:0000313" key="2">
    <source>
        <dbReference type="EMBL" id="GFB14775.1"/>
    </source>
</evidence>
<comment type="caution">
    <text evidence="2">The sequence shown here is derived from an EMBL/GenBank/DDBJ whole genome shotgun (WGS) entry which is preliminary data.</text>
</comment>
<organism evidence="2">
    <name type="scientific">Tanacetum cinerariifolium</name>
    <name type="common">Dalmatian daisy</name>
    <name type="synonym">Chrysanthemum cinerariifolium</name>
    <dbReference type="NCBI Taxonomy" id="118510"/>
    <lineage>
        <taxon>Eukaryota</taxon>
        <taxon>Viridiplantae</taxon>
        <taxon>Streptophyta</taxon>
        <taxon>Embryophyta</taxon>
        <taxon>Tracheophyta</taxon>
        <taxon>Spermatophyta</taxon>
        <taxon>Magnoliopsida</taxon>
        <taxon>eudicotyledons</taxon>
        <taxon>Gunneridae</taxon>
        <taxon>Pentapetalae</taxon>
        <taxon>asterids</taxon>
        <taxon>campanulids</taxon>
        <taxon>Asterales</taxon>
        <taxon>Asteraceae</taxon>
        <taxon>Asteroideae</taxon>
        <taxon>Anthemideae</taxon>
        <taxon>Anthemidinae</taxon>
        <taxon>Tanacetum</taxon>
    </lineage>
</organism>
<dbReference type="AlphaFoldDB" id="A0A699L340"/>
<dbReference type="Pfam" id="PF25597">
    <property type="entry name" value="SH3_retrovirus"/>
    <property type="match status" value="1"/>
</dbReference>